<dbReference type="InterPro" id="IPR009944">
    <property type="entry name" value="Amastin"/>
</dbReference>
<feature type="transmembrane region" description="Helical" evidence="1">
    <location>
        <begin position="143"/>
        <end position="164"/>
    </location>
</feature>
<dbReference type="Pfam" id="PF07344">
    <property type="entry name" value="Amastin"/>
    <property type="match status" value="1"/>
</dbReference>
<dbReference type="Proteomes" id="UP000007259">
    <property type="component" value="Chromosome 8"/>
</dbReference>
<protein>
    <submittedName>
        <fullName evidence="2">Amastin-like protein</fullName>
    </submittedName>
</protein>
<feature type="transmembrane region" description="Helical" evidence="1">
    <location>
        <begin position="171"/>
        <end position="195"/>
    </location>
</feature>
<dbReference type="GeneID" id="13447318"/>
<dbReference type="PANTHER" id="PTHR33297">
    <property type="entry name" value="AMASTIN-LIKE SURFACE PROTEIN-LIKE PROTEIN-RELATED"/>
    <property type="match status" value="1"/>
</dbReference>
<proteinExistence type="predicted"/>
<sequence length="257" mass="28048">MNVDATHLCMCCQGSPSLSPACTPRPPRPLCCAVSTPRPCASPFVLCASASPLSALRCAVSKMAVKLGVIVYVVLQLIAFVCVMIGTGVDIFYIKPESSFGLRVCITLWGGKTDCRKVQVSNPGNKLWLLCPRIRDNFRLAQAFAIISIFVYGAALLFGCLLLYCCTGFRWLCLALNIVGAVTACVVWALMVVTYRLQELRCDVLNDDFVFGTGFGLYVFAWVLDILNIIFLMLPWQLGQSGEEAEEHAAVTKAAEQ</sequence>
<evidence type="ECO:0000256" key="1">
    <source>
        <dbReference type="SAM" id="Phobius"/>
    </source>
</evidence>
<evidence type="ECO:0000313" key="3">
    <source>
        <dbReference type="Proteomes" id="UP000007259"/>
    </source>
</evidence>
<feature type="transmembrane region" description="Helical" evidence="1">
    <location>
        <begin position="69"/>
        <end position="94"/>
    </location>
</feature>
<dbReference type="KEGG" id="lmi:LMXM_08_0760"/>
<reference evidence="2 3" key="1">
    <citation type="journal article" date="2011" name="Genome Res.">
        <title>Chromosome and gene copy number variation allow major structural change between species and strains of Leishmania.</title>
        <authorList>
            <person name="Rogers M.B."/>
            <person name="Hilley J.D."/>
            <person name="Dickens N.J."/>
            <person name="Wilkes J."/>
            <person name="Bates P.A."/>
            <person name="Depledge D.P."/>
            <person name="Harris D."/>
            <person name="Her Y."/>
            <person name="Herzyk P."/>
            <person name="Imamura H."/>
            <person name="Otto T.D."/>
            <person name="Sanders M."/>
            <person name="Seeger K."/>
            <person name="Dujardin J.C."/>
            <person name="Berriman M."/>
            <person name="Smith D.F."/>
            <person name="Hertz-Fowler C."/>
            <person name="Mottram J.C."/>
        </authorList>
    </citation>
    <scope>NUCLEOTIDE SEQUENCE [LARGE SCALE GENOMIC DNA]</scope>
    <source>
        <strain evidence="2 3">MHOM/GT/2001/U1103</strain>
    </source>
</reference>
<dbReference type="VEuPathDB" id="TriTrypDB:LmxM.08.0760"/>
<dbReference type="EMBL" id="FR799561">
    <property type="protein sequence ID" value="CBZ24109.1"/>
    <property type="molecule type" value="Genomic_DNA"/>
</dbReference>
<accession>E9AMF4</accession>
<dbReference type="OMA" id="CCAVSTP"/>
<name>E9AMF4_LEIMU</name>
<dbReference type="OrthoDB" id="244479at2759"/>
<dbReference type="PhylomeDB" id="E9AMF4"/>
<gene>
    <name evidence="2" type="ORF">LMXM_08_0760</name>
</gene>
<keyword evidence="1" id="KW-0812">Transmembrane</keyword>
<keyword evidence="1" id="KW-0472">Membrane</keyword>
<feature type="transmembrane region" description="Helical" evidence="1">
    <location>
        <begin position="215"/>
        <end position="234"/>
    </location>
</feature>
<evidence type="ECO:0000313" key="2">
    <source>
        <dbReference type="EMBL" id="CBZ24109.1"/>
    </source>
</evidence>
<keyword evidence="1" id="KW-1133">Transmembrane helix</keyword>
<dbReference type="PANTHER" id="PTHR33297:SF4">
    <property type="entry name" value="AMASTIN"/>
    <property type="match status" value="1"/>
</dbReference>
<dbReference type="AlphaFoldDB" id="E9AMF4"/>
<organism evidence="2 3">
    <name type="scientific">Leishmania mexicana (strain MHOM/GT/2001/U1103)</name>
    <dbReference type="NCBI Taxonomy" id="929439"/>
    <lineage>
        <taxon>Eukaryota</taxon>
        <taxon>Discoba</taxon>
        <taxon>Euglenozoa</taxon>
        <taxon>Kinetoplastea</taxon>
        <taxon>Metakinetoplastina</taxon>
        <taxon>Trypanosomatida</taxon>
        <taxon>Trypanosomatidae</taxon>
        <taxon>Leishmaniinae</taxon>
        <taxon>Leishmania</taxon>
    </lineage>
</organism>
<keyword evidence="3" id="KW-1185">Reference proteome</keyword>
<dbReference type="RefSeq" id="XP_003872635.1">
    <property type="nucleotide sequence ID" value="XM_003872586.1"/>
</dbReference>